<organism evidence="1 2">
    <name type="scientific">Hibiscus sabdariffa</name>
    <name type="common">roselle</name>
    <dbReference type="NCBI Taxonomy" id="183260"/>
    <lineage>
        <taxon>Eukaryota</taxon>
        <taxon>Viridiplantae</taxon>
        <taxon>Streptophyta</taxon>
        <taxon>Embryophyta</taxon>
        <taxon>Tracheophyta</taxon>
        <taxon>Spermatophyta</taxon>
        <taxon>Magnoliopsida</taxon>
        <taxon>eudicotyledons</taxon>
        <taxon>Gunneridae</taxon>
        <taxon>Pentapetalae</taxon>
        <taxon>rosids</taxon>
        <taxon>malvids</taxon>
        <taxon>Malvales</taxon>
        <taxon>Malvaceae</taxon>
        <taxon>Malvoideae</taxon>
        <taxon>Hibiscus</taxon>
    </lineage>
</organism>
<name>A0ABR1ZDN2_9ROSI</name>
<dbReference type="Proteomes" id="UP001396334">
    <property type="component" value="Unassembled WGS sequence"/>
</dbReference>
<dbReference type="EMBL" id="JBBPBN010001493">
    <property type="protein sequence ID" value="KAK8478104.1"/>
    <property type="molecule type" value="Genomic_DNA"/>
</dbReference>
<protein>
    <submittedName>
        <fullName evidence="1">Uncharacterized protein</fullName>
    </submittedName>
</protein>
<comment type="caution">
    <text evidence="1">The sequence shown here is derived from an EMBL/GenBank/DDBJ whole genome shotgun (WGS) entry which is preliminary data.</text>
</comment>
<proteinExistence type="predicted"/>
<keyword evidence="2" id="KW-1185">Reference proteome</keyword>
<reference evidence="1 2" key="1">
    <citation type="journal article" date="2024" name="G3 (Bethesda)">
        <title>Genome assembly of Hibiscus sabdariffa L. provides insights into metabolisms of medicinal natural products.</title>
        <authorList>
            <person name="Kim T."/>
        </authorList>
    </citation>
    <scope>NUCLEOTIDE SEQUENCE [LARGE SCALE GENOMIC DNA]</scope>
    <source>
        <strain evidence="1">TK-2024</strain>
        <tissue evidence="1">Old leaves</tissue>
    </source>
</reference>
<evidence type="ECO:0000313" key="2">
    <source>
        <dbReference type="Proteomes" id="UP001396334"/>
    </source>
</evidence>
<accession>A0ABR1ZDN2</accession>
<sequence>MGNYILLSNVSDQCIRPMYPNAANKNWGVKENVVKQSLMAGEEYHPRPRNTEFYSELDKKGPAVAATMEWNNGTSFYYTPGINGTCYVIDFGPLFSSSNFVNEKLFSNLEFLFHAF</sequence>
<gene>
    <name evidence="1" type="ORF">V6N11_070971</name>
</gene>
<evidence type="ECO:0000313" key="1">
    <source>
        <dbReference type="EMBL" id="KAK8478104.1"/>
    </source>
</evidence>